<feature type="region of interest" description="Disordered" evidence="1">
    <location>
        <begin position="39"/>
        <end position="80"/>
    </location>
</feature>
<sequence>MALLRTEEPVSAAAHLCVFLLITSAWMAVPGPVRCDSGVLNRRGGEDRPFDMGGGDGGTSPGLPTDGAEEAVGAESSPRFRRALSREKQMTLLSSSFVLKGDATHNQAMVHWTGENSSVSIP</sequence>
<keyword evidence="2" id="KW-0732">Signal</keyword>
<comment type="caution">
    <text evidence="3">The sequence shown here is derived from an EMBL/GenBank/DDBJ whole genome shotgun (WGS) entry which is preliminary data.</text>
</comment>
<proteinExistence type="predicted"/>
<gene>
    <name evidence="3" type="ORF">VZT92_016801</name>
</gene>
<reference evidence="3 4" key="1">
    <citation type="journal article" date="2024" name="Genome Biol. Evol.">
        <title>Chromosome-level genome assembly of the viviparous eelpout Zoarces viviparus.</title>
        <authorList>
            <person name="Fuhrmann N."/>
            <person name="Brasseur M.V."/>
            <person name="Bakowski C.E."/>
            <person name="Podsiadlowski L."/>
            <person name="Prost S."/>
            <person name="Krehenwinkel H."/>
            <person name="Mayer C."/>
        </authorList>
    </citation>
    <scope>NUCLEOTIDE SEQUENCE [LARGE SCALE GENOMIC DNA]</scope>
    <source>
        <strain evidence="3">NO-MEL_2022_Ind0_liver</strain>
    </source>
</reference>
<evidence type="ECO:0000313" key="3">
    <source>
        <dbReference type="EMBL" id="KAK9524404.1"/>
    </source>
</evidence>
<accession>A0AAW1ENS5</accession>
<feature type="chain" id="PRO_5043519712" evidence="2">
    <location>
        <begin position="36"/>
        <end position="122"/>
    </location>
</feature>
<evidence type="ECO:0000256" key="1">
    <source>
        <dbReference type="SAM" id="MobiDB-lite"/>
    </source>
</evidence>
<feature type="signal peptide" evidence="2">
    <location>
        <begin position="1"/>
        <end position="35"/>
    </location>
</feature>
<keyword evidence="4" id="KW-1185">Reference proteome</keyword>
<name>A0AAW1ENS5_ZOAVI</name>
<protein>
    <submittedName>
        <fullName evidence="3">Uncharacterized protein</fullName>
    </submittedName>
</protein>
<dbReference type="EMBL" id="JBCEZU010000145">
    <property type="protein sequence ID" value="KAK9524404.1"/>
    <property type="molecule type" value="Genomic_DNA"/>
</dbReference>
<evidence type="ECO:0000313" key="4">
    <source>
        <dbReference type="Proteomes" id="UP001488805"/>
    </source>
</evidence>
<evidence type="ECO:0000256" key="2">
    <source>
        <dbReference type="SAM" id="SignalP"/>
    </source>
</evidence>
<dbReference type="AlphaFoldDB" id="A0AAW1ENS5"/>
<dbReference type="Proteomes" id="UP001488805">
    <property type="component" value="Unassembled WGS sequence"/>
</dbReference>
<organism evidence="3 4">
    <name type="scientific">Zoarces viviparus</name>
    <name type="common">Viviparous eelpout</name>
    <name type="synonym">Blennius viviparus</name>
    <dbReference type="NCBI Taxonomy" id="48416"/>
    <lineage>
        <taxon>Eukaryota</taxon>
        <taxon>Metazoa</taxon>
        <taxon>Chordata</taxon>
        <taxon>Craniata</taxon>
        <taxon>Vertebrata</taxon>
        <taxon>Euteleostomi</taxon>
        <taxon>Actinopterygii</taxon>
        <taxon>Neopterygii</taxon>
        <taxon>Teleostei</taxon>
        <taxon>Neoteleostei</taxon>
        <taxon>Acanthomorphata</taxon>
        <taxon>Eupercaria</taxon>
        <taxon>Perciformes</taxon>
        <taxon>Cottioidei</taxon>
        <taxon>Zoarcales</taxon>
        <taxon>Zoarcidae</taxon>
        <taxon>Zoarcinae</taxon>
        <taxon>Zoarces</taxon>
    </lineage>
</organism>